<protein>
    <submittedName>
        <fullName evidence="1">Uncharacterized protein</fullName>
    </submittedName>
</protein>
<dbReference type="EMBL" id="CM002799">
    <property type="protein sequence ID" value="KZN88242.1"/>
    <property type="molecule type" value="Genomic_DNA"/>
</dbReference>
<organism evidence="1">
    <name type="scientific">Penicillium chrysogenum</name>
    <name type="common">Penicillium notatum</name>
    <dbReference type="NCBI Taxonomy" id="5076"/>
    <lineage>
        <taxon>Eukaryota</taxon>
        <taxon>Fungi</taxon>
        <taxon>Dikarya</taxon>
        <taxon>Ascomycota</taxon>
        <taxon>Pezizomycotina</taxon>
        <taxon>Eurotiomycetes</taxon>
        <taxon>Eurotiomycetidae</taxon>
        <taxon>Eurotiales</taxon>
        <taxon>Aspergillaceae</taxon>
        <taxon>Penicillium</taxon>
        <taxon>Penicillium chrysogenum species complex</taxon>
    </lineage>
</organism>
<dbReference type="AlphaFoldDB" id="A0A167TGB3"/>
<accession>A0A167TGB3</accession>
<dbReference type="Proteomes" id="UP000076449">
    <property type="component" value="Chromosome II"/>
</dbReference>
<name>A0A167TGB3_PENCH</name>
<sequence length="49" mass="5218">MADTALEACVVYAITDAAAAPLASALPAPATALRNKSPIWARWFEPFKE</sequence>
<evidence type="ECO:0000313" key="1">
    <source>
        <dbReference type="EMBL" id="KZN88242.1"/>
    </source>
</evidence>
<reference evidence="1" key="1">
    <citation type="journal article" date="2014" name="Genome Announc.">
        <title>Complete sequencing and chromosome-scale genome assembly of the industrial progenitor strain P2niaD18 from the penicillin producer Penicillium chrysogenum.</title>
        <authorList>
            <person name="Specht T."/>
            <person name="Dahlmann T.A."/>
            <person name="Zadra I."/>
            <person name="Kurnsteiner H."/>
            <person name="Kuck U."/>
        </authorList>
    </citation>
    <scope>NUCLEOTIDE SEQUENCE [LARGE SCALE GENOMIC DNA]</scope>
    <source>
        <strain evidence="1">P2niaD18</strain>
    </source>
</reference>
<gene>
    <name evidence="1" type="ORF">EN45_068140</name>
</gene>
<proteinExistence type="predicted"/>